<feature type="non-terminal residue" evidence="2">
    <location>
        <position position="1"/>
    </location>
</feature>
<accession>X0YRL4</accession>
<feature type="domain" description="Pyrrolo-quinoline quinone repeat" evidence="1">
    <location>
        <begin position="102"/>
        <end position="197"/>
    </location>
</feature>
<evidence type="ECO:0000313" key="2">
    <source>
        <dbReference type="EMBL" id="GAG39371.1"/>
    </source>
</evidence>
<dbReference type="SUPFAM" id="SSF50998">
    <property type="entry name" value="Quinoprotein alcohol dehydrogenase-like"/>
    <property type="match status" value="1"/>
</dbReference>
<dbReference type="PANTHER" id="PTHR34512:SF30">
    <property type="entry name" value="OUTER MEMBRANE PROTEIN ASSEMBLY FACTOR BAMB"/>
    <property type="match status" value="1"/>
</dbReference>
<gene>
    <name evidence="2" type="ORF">S01H1_65728</name>
</gene>
<proteinExistence type="predicted"/>
<dbReference type="SMART" id="SM00564">
    <property type="entry name" value="PQQ"/>
    <property type="match status" value="3"/>
</dbReference>
<comment type="caution">
    <text evidence="2">The sequence shown here is derived from an EMBL/GenBank/DDBJ whole genome shotgun (WGS) entry which is preliminary data.</text>
</comment>
<dbReference type="EMBL" id="BARS01043414">
    <property type="protein sequence ID" value="GAG39371.1"/>
    <property type="molecule type" value="Genomic_DNA"/>
</dbReference>
<feature type="non-terminal residue" evidence="2">
    <location>
        <position position="250"/>
    </location>
</feature>
<dbReference type="InterPro" id="IPR011047">
    <property type="entry name" value="Quinoprotein_ADH-like_sf"/>
</dbReference>
<dbReference type="InterPro" id="IPR015943">
    <property type="entry name" value="WD40/YVTN_repeat-like_dom_sf"/>
</dbReference>
<protein>
    <recommendedName>
        <fullName evidence="1">Pyrrolo-quinoline quinone repeat domain-containing protein</fullName>
    </recommendedName>
</protein>
<dbReference type="PANTHER" id="PTHR34512">
    <property type="entry name" value="CELL SURFACE PROTEIN"/>
    <property type="match status" value="1"/>
</dbReference>
<dbReference type="InterPro" id="IPR002372">
    <property type="entry name" value="PQQ_rpt_dom"/>
</dbReference>
<sequence length="250" mass="27457">DNAFHVVIADNNTYFGSCTTNKVYSIDAAQGKVRWTFFTQGPVRFAPAVYDGRVYVGSDDGNVYCLDSKDGSLVWKYRAGPSDEKVIGNGRMISLWPVRTGVLVDNGVVYFAAGVFPYEGLYICALRAEDGSVVWRNDTIGDRAHELDYGGISPHGYLVASREVLYVPSGRSMPAAFDRQTGKFLFCATPGAKRGGTWALIDQDKLISGVDYSGKPHKVAYDAKTGRRQGEAFAWFPGIDMVLTREVSYV</sequence>
<dbReference type="AlphaFoldDB" id="X0YRL4"/>
<reference evidence="2" key="1">
    <citation type="journal article" date="2014" name="Front. Microbiol.">
        <title>High frequency of phylogenetically diverse reductive dehalogenase-homologous genes in deep subseafloor sedimentary metagenomes.</title>
        <authorList>
            <person name="Kawai M."/>
            <person name="Futagami T."/>
            <person name="Toyoda A."/>
            <person name="Takaki Y."/>
            <person name="Nishi S."/>
            <person name="Hori S."/>
            <person name="Arai W."/>
            <person name="Tsubouchi T."/>
            <person name="Morono Y."/>
            <person name="Uchiyama I."/>
            <person name="Ito T."/>
            <person name="Fujiyama A."/>
            <person name="Inagaki F."/>
            <person name="Takami H."/>
        </authorList>
    </citation>
    <scope>NUCLEOTIDE SEQUENCE</scope>
    <source>
        <strain evidence="2">Expedition CK06-06</strain>
    </source>
</reference>
<dbReference type="Gene3D" id="2.130.10.10">
    <property type="entry name" value="YVTN repeat-like/Quinoprotein amine dehydrogenase"/>
    <property type="match status" value="1"/>
</dbReference>
<name>X0YRL4_9ZZZZ</name>
<evidence type="ECO:0000259" key="1">
    <source>
        <dbReference type="Pfam" id="PF13360"/>
    </source>
</evidence>
<dbReference type="InterPro" id="IPR018391">
    <property type="entry name" value="PQQ_b-propeller_rpt"/>
</dbReference>
<dbReference type="Pfam" id="PF13360">
    <property type="entry name" value="PQQ_2"/>
    <property type="match status" value="2"/>
</dbReference>
<organism evidence="2">
    <name type="scientific">marine sediment metagenome</name>
    <dbReference type="NCBI Taxonomy" id="412755"/>
    <lineage>
        <taxon>unclassified sequences</taxon>
        <taxon>metagenomes</taxon>
        <taxon>ecological metagenomes</taxon>
    </lineage>
</organism>
<feature type="domain" description="Pyrrolo-quinoline quinone repeat" evidence="1">
    <location>
        <begin position="10"/>
        <end position="92"/>
    </location>
</feature>